<name>A0A2Z4XWX2_9GAMM</name>
<evidence type="ECO:0000313" key="1">
    <source>
        <dbReference type="EMBL" id="AXA32905.1"/>
    </source>
</evidence>
<evidence type="ECO:0000313" key="3">
    <source>
        <dbReference type="Proteomes" id="UP000251120"/>
    </source>
</evidence>
<dbReference type="Proteomes" id="UP000681131">
    <property type="component" value="Chromosome"/>
</dbReference>
<protein>
    <submittedName>
        <fullName evidence="1">Uncharacterized protein</fullName>
    </submittedName>
</protein>
<organism evidence="1 3">
    <name type="scientific">Francisella adeliensis</name>
    <dbReference type="NCBI Taxonomy" id="2007306"/>
    <lineage>
        <taxon>Bacteria</taxon>
        <taxon>Pseudomonadati</taxon>
        <taxon>Pseudomonadota</taxon>
        <taxon>Gammaproteobacteria</taxon>
        <taxon>Thiotrichales</taxon>
        <taxon>Francisellaceae</taxon>
        <taxon>Francisella</taxon>
    </lineage>
</organism>
<dbReference type="AlphaFoldDB" id="A0A2Z4XWX2"/>
<accession>A0A2Z4XWX2</accession>
<dbReference type="EMBL" id="CP043424">
    <property type="protein sequence ID" value="QIW11131.1"/>
    <property type="molecule type" value="Genomic_DNA"/>
</dbReference>
<gene>
    <name evidence="1" type="ORF">CDH04_00040</name>
    <name evidence="2" type="ORF">FZC43_00040</name>
</gene>
<evidence type="ECO:0000313" key="2">
    <source>
        <dbReference type="EMBL" id="QIW11131.1"/>
    </source>
</evidence>
<evidence type="ECO:0000313" key="4">
    <source>
        <dbReference type="Proteomes" id="UP000681131"/>
    </source>
</evidence>
<dbReference type="KEGG" id="fad:CDH04_00040"/>
<reference evidence="2 4" key="2">
    <citation type="submission" date="2019-08" db="EMBL/GenBank/DDBJ databases">
        <title>Complete genome sequences of Francisella adeliensis (FSC1325 and FSC1326).</title>
        <authorList>
            <person name="Ohrman C."/>
            <person name="Uneklint I."/>
            <person name="Vallesi A."/>
            <person name="Karlsson L."/>
            <person name="Sjodin A."/>
        </authorList>
    </citation>
    <scope>NUCLEOTIDE SEQUENCE [LARGE SCALE GENOMIC DNA]</scope>
    <source>
        <strain evidence="2 4">FSC1325</strain>
    </source>
</reference>
<reference evidence="1 3" key="1">
    <citation type="submission" date="2017-06" db="EMBL/GenBank/DDBJ databases">
        <title>Complete genome of Francisella adeliensis.</title>
        <authorList>
            <person name="Vallesi A."/>
            <person name="Sjodin A."/>
        </authorList>
    </citation>
    <scope>NUCLEOTIDE SEQUENCE [LARGE SCALE GENOMIC DNA]</scope>
    <source>
        <strain evidence="1 3">FDC440</strain>
    </source>
</reference>
<dbReference type="Proteomes" id="UP000251120">
    <property type="component" value="Chromosome"/>
</dbReference>
<keyword evidence="4" id="KW-1185">Reference proteome</keyword>
<dbReference type="EMBL" id="CP021781">
    <property type="protein sequence ID" value="AXA32905.1"/>
    <property type="molecule type" value="Genomic_DNA"/>
</dbReference>
<sequence>MKTINFENLYNDFKNFFDLCRYNDEALEQEIIKNIKDENITDGVYLFRFKLVIFKFEVCFGEVTYIGYEK</sequence>
<dbReference type="OrthoDB" id="5604710at2"/>
<dbReference type="RefSeq" id="WP_112869082.1">
    <property type="nucleotide sequence ID" value="NZ_CP021781.1"/>
</dbReference>
<proteinExistence type="predicted"/>